<protein>
    <submittedName>
        <fullName evidence="1">Uncharacterized protein</fullName>
    </submittedName>
</protein>
<dbReference type="Proteomes" id="UP000186666">
    <property type="component" value="Unassembled WGS sequence"/>
</dbReference>
<keyword evidence="2" id="KW-1185">Reference proteome</keyword>
<comment type="caution">
    <text evidence="1">The sequence shown here is derived from an EMBL/GenBank/DDBJ whole genome shotgun (WGS) entry which is preliminary data.</text>
</comment>
<proteinExistence type="predicted"/>
<evidence type="ECO:0000313" key="1">
    <source>
        <dbReference type="EMBL" id="SIQ83661.1"/>
    </source>
</evidence>
<dbReference type="RefSeq" id="WP_068585318.1">
    <property type="nucleotide sequence ID" value="NZ_FTNK01000004.1"/>
</dbReference>
<accession>A0ABY1JVG1</accession>
<gene>
    <name evidence="1" type="ORF">SAMN05421578_104276</name>
</gene>
<name>A0ABY1JVG1_9BACL</name>
<reference evidence="1 2" key="1">
    <citation type="submission" date="2017-01" db="EMBL/GenBank/DDBJ databases">
        <authorList>
            <person name="Varghese N."/>
            <person name="Submissions S."/>
        </authorList>
    </citation>
    <scope>NUCLEOTIDE SEQUENCE [LARGE SCALE GENOMIC DNA]</scope>
    <source>
        <strain evidence="1 2">ATCC 23464</strain>
    </source>
</reference>
<sequence length="168" mass="19802">MKATHFETKKLDFFCIYNEAFDSDRVFQVGKHERVEVKIHSVRFDELDRHILMTILNEGEKELGYDEVSCRIPARVLMNLVGLHETELYERMRKYLSLWLETYTDLADSECSLCSIRSLSENSKRVAFGLTFQHYNVLIKYFNEVFIELLMRGIATGPRYSKSALNRE</sequence>
<evidence type="ECO:0000313" key="2">
    <source>
        <dbReference type="Proteomes" id="UP000186666"/>
    </source>
</evidence>
<organism evidence="1 2">
    <name type="scientific">Paenibacillus macquariensis</name>
    <dbReference type="NCBI Taxonomy" id="948756"/>
    <lineage>
        <taxon>Bacteria</taxon>
        <taxon>Bacillati</taxon>
        <taxon>Bacillota</taxon>
        <taxon>Bacilli</taxon>
        <taxon>Bacillales</taxon>
        <taxon>Paenibacillaceae</taxon>
        <taxon>Paenibacillus</taxon>
    </lineage>
</organism>
<dbReference type="EMBL" id="FTNK01000004">
    <property type="protein sequence ID" value="SIQ83661.1"/>
    <property type="molecule type" value="Genomic_DNA"/>
</dbReference>